<proteinExistence type="predicted"/>
<accession>A0A8D4VS32</accession>
<dbReference type="EMBL" id="AP019782">
    <property type="protein sequence ID" value="BBL72712.1"/>
    <property type="molecule type" value="Genomic_DNA"/>
</dbReference>
<reference evidence="1" key="1">
    <citation type="submission" date="2019-06" db="EMBL/GenBank/DDBJ databases">
        <title>Complete genome sequence of Methylogaea oryzae strain JCM16910.</title>
        <authorList>
            <person name="Asakawa S."/>
        </authorList>
    </citation>
    <scope>NUCLEOTIDE SEQUENCE</scope>
    <source>
        <strain evidence="1">E10</strain>
    </source>
</reference>
<dbReference type="RefSeq" id="WP_054774870.1">
    <property type="nucleotide sequence ID" value="NZ_AP019782.1"/>
</dbReference>
<dbReference type="Proteomes" id="UP000824988">
    <property type="component" value="Chromosome"/>
</dbReference>
<sequence length="236" mass="26221">MKWPFFFKRSAADDGRLDSYKRMRRAGRDLNMALAKRLPKDAVPEFGKKLGLFKAGTLILNNDDEIAVLYDYCLYHYRRGNKNVIERFLEQSPPAADSLDMTLLQAMLQSRFSAFRIVSITPRQGAVLLDLVRGDTLELVDLGIAETGTVGTILVGRLLPLPDFHMSTGTLIPLSEGEFAGSIVPIIEKFLPAGEDGRRPAMSATQEASYVGRVVKETLRAGGMENVFYSDMERVG</sequence>
<gene>
    <name evidence="1" type="ORF">MoryE10_33180</name>
</gene>
<evidence type="ECO:0000313" key="1">
    <source>
        <dbReference type="EMBL" id="BBL72712.1"/>
    </source>
</evidence>
<dbReference type="KEGG" id="moz:MoryE10_33180"/>
<organism evidence="1 2">
    <name type="scientific">Methylogaea oryzae</name>
    <dbReference type="NCBI Taxonomy" id="1295382"/>
    <lineage>
        <taxon>Bacteria</taxon>
        <taxon>Pseudomonadati</taxon>
        <taxon>Pseudomonadota</taxon>
        <taxon>Gammaproteobacteria</taxon>
        <taxon>Methylococcales</taxon>
        <taxon>Methylococcaceae</taxon>
        <taxon>Methylogaea</taxon>
    </lineage>
</organism>
<dbReference type="AlphaFoldDB" id="A0A8D4VS32"/>
<evidence type="ECO:0000313" key="2">
    <source>
        <dbReference type="Proteomes" id="UP000824988"/>
    </source>
</evidence>
<keyword evidence="2" id="KW-1185">Reference proteome</keyword>
<name>A0A8D4VS32_9GAMM</name>
<dbReference type="InterPro" id="IPR058292">
    <property type="entry name" value="DUF7986"/>
</dbReference>
<dbReference type="Pfam" id="PF25948">
    <property type="entry name" value="DUF7986"/>
    <property type="match status" value="1"/>
</dbReference>
<protein>
    <submittedName>
        <fullName evidence="1">Uncharacterized protein</fullName>
    </submittedName>
</protein>